<dbReference type="PROSITE" id="PS51635">
    <property type="entry name" value="PNPLA"/>
    <property type="match status" value="1"/>
</dbReference>
<dbReference type="Pfam" id="PF01734">
    <property type="entry name" value="Patatin"/>
    <property type="match status" value="1"/>
</dbReference>
<reference evidence="3" key="1">
    <citation type="journal article" date="2014" name="Front. Microbiol.">
        <title>High frequency of phylogenetically diverse reductive dehalogenase-homologous genes in deep subseafloor sedimentary metagenomes.</title>
        <authorList>
            <person name="Kawai M."/>
            <person name="Futagami T."/>
            <person name="Toyoda A."/>
            <person name="Takaki Y."/>
            <person name="Nishi S."/>
            <person name="Hori S."/>
            <person name="Arai W."/>
            <person name="Tsubouchi T."/>
            <person name="Morono Y."/>
            <person name="Uchiyama I."/>
            <person name="Ito T."/>
            <person name="Fujiyama A."/>
            <person name="Inagaki F."/>
            <person name="Takami H."/>
        </authorList>
    </citation>
    <scope>NUCLEOTIDE SEQUENCE</scope>
    <source>
        <strain evidence="3">Expedition CK06-06</strain>
    </source>
</reference>
<feature type="non-terminal residue" evidence="3">
    <location>
        <position position="279"/>
    </location>
</feature>
<protein>
    <recommendedName>
        <fullName evidence="2">PNPLA domain-containing protein</fullName>
    </recommendedName>
</protein>
<evidence type="ECO:0000313" key="3">
    <source>
        <dbReference type="EMBL" id="GAF92211.1"/>
    </source>
</evidence>
<accession>X0TYJ6</accession>
<dbReference type="InterPro" id="IPR002641">
    <property type="entry name" value="PNPLA_dom"/>
</dbReference>
<evidence type="ECO:0000259" key="2">
    <source>
        <dbReference type="PROSITE" id="PS51635"/>
    </source>
</evidence>
<dbReference type="EMBL" id="BARS01016920">
    <property type="protein sequence ID" value="GAF92211.1"/>
    <property type="molecule type" value="Genomic_DNA"/>
</dbReference>
<feature type="non-terminal residue" evidence="3">
    <location>
        <position position="1"/>
    </location>
</feature>
<dbReference type="AlphaFoldDB" id="X0TYJ6"/>
<dbReference type="Gene3D" id="3.40.1090.10">
    <property type="entry name" value="Cytosolic phospholipase A2 catalytic domain"/>
    <property type="match status" value="1"/>
</dbReference>
<dbReference type="InterPro" id="IPR016035">
    <property type="entry name" value="Acyl_Trfase/lysoPLipase"/>
</dbReference>
<organism evidence="3">
    <name type="scientific">marine sediment metagenome</name>
    <dbReference type="NCBI Taxonomy" id="412755"/>
    <lineage>
        <taxon>unclassified sequences</taxon>
        <taxon>metagenomes</taxon>
        <taxon>ecological metagenomes</taxon>
    </lineage>
</organism>
<comment type="caution">
    <text evidence="3">The sequence shown here is derived from an EMBL/GenBank/DDBJ whole genome shotgun (WGS) entry which is preliminary data.</text>
</comment>
<gene>
    <name evidence="3" type="ORF">S01H1_27745</name>
</gene>
<dbReference type="SUPFAM" id="SSF52151">
    <property type="entry name" value="FabD/lysophospholipase-like"/>
    <property type="match status" value="1"/>
</dbReference>
<keyword evidence="1" id="KW-0443">Lipid metabolism</keyword>
<proteinExistence type="predicted"/>
<dbReference type="GO" id="GO:0006629">
    <property type="term" value="P:lipid metabolic process"/>
    <property type="evidence" value="ECO:0007669"/>
    <property type="project" value="UniProtKB-KW"/>
</dbReference>
<feature type="domain" description="PNPLA" evidence="2">
    <location>
        <begin position="1"/>
        <end position="117"/>
    </location>
</feature>
<evidence type="ECO:0000256" key="1">
    <source>
        <dbReference type="ARBA" id="ARBA00023098"/>
    </source>
</evidence>
<name>X0TYJ6_9ZZZZ</name>
<sequence length="279" mass="32586">LLPHAAFFNLSRLEKYLDDVLTIDDFEELYEKKGVDFHVVATEVDYPRKAIFGRHRSPWIGTDEDDFYRDRYLDNCTISRAVRASCSLPGLFAPTEVDGVQYYDGEIKKVLSTHVAKEHGADLILVSHTFTPYIRNGNMGSIAEMGIFSLVTQAIYTILYQKIQTPKEAHIQIKNLYEYVESEEFRRKYRNLSREERSELLSDIAEKLDFNPDLKYIFFPSPNETFFMDHFNMLPFATRELINSGYTVAQEVLPMHGLKKLPEYEEQGILQRRGLKRFR</sequence>